<dbReference type="InterPro" id="IPR033010">
    <property type="entry name" value="Cdc20/Fizzy"/>
</dbReference>
<comment type="similarity">
    <text evidence="1">Belongs to the WD repeat CDC20/Fizzy family.</text>
</comment>
<dbReference type="PROSITE" id="PS50082">
    <property type="entry name" value="WD_REPEATS_2"/>
    <property type="match status" value="3"/>
</dbReference>
<dbReference type="PANTHER" id="PTHR19918:SF1">
    <property type="entry name" value="FIZZY-RELATED PROTEIN HOMOLOG"/>
    <property type="match status" value="1"/>
</dbReference>
<dbReference type="Pfam" id="PF00400">
    <property type="entry name" value="WD40"/>
    <property type="match status" value="1"/>
</dbReference>
<keyword evidence="9" id="KW-1185">Reference proteome</keyword>
<feature type="compositionally biased region" description="Polar residues" evidence="6">
    <location>
        <begin position="184"/>
        <end position="228"/>
    </location>
</feature>
<evidence type="ECO:0000259" key="7">
    <source>
        <dbReference type="Pfam" id="PF24807"/>
    </source>
</evidence>
<evidence type="ECO:0000256" key="3">
    <source>
        <dbReference type="ARBA" id="ARBA00022737"/>
    </source>
</evidence>
<keyword evidence="2 5" id="KW-0853">WD repeat</keyword>
<comment type="caution">
    <text evidence="8">The sequence shown here is derived from an EMBL/GenBank/DDBJ whole genome shotgun (WGS) entry which is preliminary data.</text>
</comment>
<dbReference type="GO" id="GO:0010997">
    <property type="term" value="F:anaphase-promoting complex binding"/>
    <property type="evidence" value="ECO:0007669"/>
    <property type="project" value="InterPro"/>
</dbReference>
<dbReference type="EMBL" id="ML986767">
    <property type="protein sequence ID" value="KAF2258373.1"/>
    <property type="molecule type" value="Genomic_DNA"/>
</dbReference>
<evidence type="ECO:0000256" key="4">
    <source>
        <dbReference type="ARBA" id="ARBA00023306"/>
    </source>
</evidence>
<dbReference type="Gene3D" id="2.130.10.10">
    <property type="entry name" value="YVTN repeat-like/Quinoprotein amine dehydrogenase"/>
    <property type="match status" value="1"/>
</dbReference>
<feature type="region of interest" description="Disordered" evidence="6">
    <location>
        <begin position="158"/>
        <end position="228"/>
    </location>
</feature>
<evidence type="ECO:0000256" key="6">
    <source>
        <dbReference type="SAM" id="MobiDB-lite"/>
    </source>
</evidence>
<dbReference type="InterPro" id="IPR001680">
    <property type="entry name" value="WD40_rpt"/>
</dbReference>
<reference evidence="9" key="1">
    <citation type="journal article" date="2020" name="Stud. Mycol.">
        <title>101 Dothideomycetes genomes: A test case for predicting lifestyles and emergence of pathogens.</title>
        <authorList>
            <person name="Haridas S."/>
            <person name="Albert R."/>
            <person name="Binder M."/>
            <person name="Bloem J."/>
            <person name="LaButti K."/>
            <person name="Salamov A."/>
            <person name="Andreopoulos B."/>
            <person name="Baker S."/>
            <person name="Barry K."/>
            <person name="Bills G."/>
            <person name="Bluhm B."/>
            <person name="Cannon C."/>
            <person name="Castanera R."/>
            <person name="Culley D."/>
            <person name="Daum C."/>
            <person name="Ezra D."/>
            <person name="Gonzalez J."/>
            <person name="Henrissat B."/>
            <person name="Kuo A."/>
            <person name="Liang C."/>
            <person name="Lipzen A."/>
            <person name="Lutzoni F."/>
            <person name="Magnuson J."/>
            <person name="Mondo S."/>
            <person name="Nolan M."/>
            <person name="Ohm R."/>
            <person name="Pangilinan J."/>
            <person name="Park H.-J."/>
            <person name="Ramirez L."/>
            <person name="Alfaro M."/>
            <person name="Sun H."/>
            <person name="Tritt A."/>
            <person name="Yoshinaga Y."/>
            <person name="Zwiers L.-H."/>
            <person name="Turgeon B."/>
            <person name="Goodwin S."/>
            <person name="Spatafora J."/>
            <person name="Crous P."/>
            <person name="Grigoriev I."/>
        </authorList>
    </citation>
    <scope>NUCLEOTIDE SEQUENCE [LARGE SCALE GENOMIC DNA]</scope>
    <source>
        <strain evidence="9">CBS 304.66</strain>
    </source>
</reference>
<dbReference type="GO" id="GO:1905786">
    <property type="term" value="P:positive regulation of anaphase-promoting complex-dependent catabolic process"/>
    <property type="evidence" value="ECO:0007669"/>
    <property type="project" value="TreeGrafter"/>
</dbReference>
<dbReference type="Proteomes" id="UP000800093">
    <property type="component" value="Unassembled WGS sequence"/>
</dbReference>
<feature type="region of interest" description="Disordered" evidence="6">
    <location>
        <begin position="1"/>
        <end position="100"/>
    </location>
</feature>
<feature type="compositionally biased region" description="Polar residues" evidence="6">
    <location>
        <begin position="158"/>
        <end position="173"/>
    </location>
</feature>
<organism evidence="8 9">
    <name type="scientific">Lojkania enalia</name>
    <dbReference type="NCBI Taxonomy" id="147567"/>
    <lineage>
        <taxon>Eukaryota</taxon>
        <taxon>Fungi</taxon>
        <taxon>Dikarya</taxon>
        <taxon>Ascomycota</taxon>
        <taxon>Pezizomycotina</taxon>
        <taxon>Dothideomycetes</taxon>
        <taxon>Pleosporomycetidae</taxon>
        <taxon>Pleosporales</taxon>
        <taxon>Pleosporales incertae sedis</taxon>
        <taxon>Lojkania</taxon>
    </lineage>
</organism>
<feature type="repeat" description="WD" evidence="5">
    <location>
        <begin position="397"/>
        <end position="429"/>
    </location>
</feature>
<gene>
    <name evidence="8" type="ORF">CC78DRAFT_124867</name>
</gene>
<evidence type="ECO:0000313" key="8">
    <source>
        <dbReference type="EMBL" id="KAF2258373.1"/>
    </source>
</evidence>
<dbReference type="PANTHER" id="PTHR19918">
    <property type="entry name" value="CELL DIVISION CYCLE 20 CDC20 FIZZY -RELATED"/>
    <property type="match status" value="1"/>
</dbReference>
<dbReference type="GO" id="GO:0031145">
    <property type="term" value="P:anaphase-promoting complex-dependent catabolic process"/>
    <property type="evidence" value="ECO:0007669"/>
    <property type="project" value="TreeGrafter"/>
</dbReference>
<feature type="region of interest" description="Disordered" evidence="6">
    <location>
        <begin position="113"/>
        <end position="137"/>
    </location>
</feature>
<dbReference type="InterPro" id="IPR015943">
    <property type="entry name" value="WD40/YVTN_repeat-like_dom_sf"/>
</dbReference>
<evidence type="ECO:0000256" key="1">
    <source>
        <dbReference type="ARBA" id="ARBA00006445"/>
    </source>
</evidence>
<evidence type="ECO:0000256" key="5">
    <source>
        <dbReference type="PROSITE-ProRule" id="PRU00221"/>
    </source>
</evidence>
<dbReference type="AlphaFoldDB" id="A0A9P4MYB3"/>
<evidence type="ECO:0000256" key="2">
    <source>
        <dbReference type="ARBA" id="ARBA00022574"/>
    </source>
</evidence>
<dbReference type="GO" id="GO:0005680">
    <property type="term" value="C:anaphase-promoting complex"/>
    <property type="evidence" value="ECO:0007669"/>
    <property type="project" value="TreeGrafter"/>
</dbReference>
<dbReference type="InterPro" id="IPR056150">
    <property type="entry name" value="WD40_CDC20-Fz"/>
</dbReference>
<feature type="repeat" description="WD" evidence="5">
    <location>
        <begin position="314"/>
        <end position="355"/>
    </location>
</feature>
<feature type="compositionally biased region" description="Basic and acidic residues" evidence="6">
    <location>
        <begin position="11"/>
        <end position="20"/>
    </location>
</feature>
<dbReference type="SMART" id="SM00320">
    <property type="entry name" value="WD40"/>
    <property type="match status" value="6"/>
</dbReference>
<dbReference type="InterPro" id="IPR036322">
    <property type="entry name" value="WD40_repeat_dom_sf"/>
</dbReference>
<proteinExistence type="inferred from homology"/>
<keyword evidence="3" id="KW-0677">Repeat</keyword>
<accession>A0A9P4MYB3</accession>
<dbReference type="OrthoDB" id="10263272at2759"/>
<evidence type="ECO:0000313" key="9">
    <source>
        <dbReference type="Proteomes" id="UP000800093"/>
    </source>
</evidence>
<sequence length="612" mass="67716">MQDEIELPRPSTERPAEEVRTPTLISPPESKTPPTATHKRNQADFGLSKHDRNSEPVDASALSRALERFEQAGRVRERTPTASPSRKRQRIYGDRFIPNRSGQDLQASFSLLHEDGSPATPSKSVRRSAHEVNFQQTDQANSTYSAVIRHELFESTVPQAIPQSLSPTESATLRHSGRSHTPPARTTSTLPAPNLTPSTPHKNLFSYQSPRHSYSGQPTPSRTPQSRHGINLNARSEIYSLSPVKYSSQRMLLSPQRTPRAVSKVPYKVLDAPDLADDFYLNLVDWGSQNTLGVGLGSCVYMWNSNSGRVTKLCELNDDTVTSVNWIQRGSHIAIGTNRGYVQIWDAQSQRRLRTMLGHTARVGALAWNEHILTSGSRDRTIYHRDVRQPDQWLRKLVGHKQEVCGLKWNADDQQLASGGNDNKLMVWEKLNAEPTFKWSEHQAAVKAIAWSPHQRGLLASGGGTADRTIKFWNTLISPTGPSPSSLAAASAAASAAGPDSVPNSPTAPANLLNSLDTGSQVCNLAWSRNSNEIVSTHGYSQNQIIVWKYPSMQQVVSLTGHTYRVLYLAMSPDGQVIVTGAGDETLRFWNAFKKKERSSGLNTMDNWGVIR</sequence>
<feature type="domain" description="CDC20/Fizzy WD40" evidence="7">
    <location>
        <begin position="270"/>
        <end position="475"/>
    </location>
</feature>
<dbReference type="GO" id="GO:1990757">
    <property type="term" value="F:ubiquitin ligase activator activity"/>
    <property type="evidence" value="ECO:0007669"/>
    <property type="project" value="TreeGrafter"/>
</dbReference>
<keyword evidence="4" id="KW-0131">Cell cycle</keyword>
<feature type="compositionally biased region" description="Basic and acidic residues" evidence="6">
    <location>
        <begin position="65"/>
        <end position="79"/>
    </location>
</feature>
<dbReference type="SUPFAM" id="SSF50978">
    <property type="entry name" value="WD40 repeat-like"/>
    <property type="match status" value="1"/>
</dbReference>
<dbReference type="PROSITE" id="PS50294">
    <property type="entry name" value="WD_REPEATS_REGION"/>
    <property type="match status" value="2"/>
</dbReference>
<dbReference type="Pfam" id="PF24807">
    <property type="entry name" value="WD40_CDC20-Fz"/>
    <property type="match status" value="1"/>
</dbReference>
<feature type="repeat" description="WD" evidence="5">
    <location>
        <begin position="559"/>
        <end position="600"/>
    </location>
</feature>
<name>A0A9P4MYB3_9PLEO</name>
<protein>
    <submittedName>
        <fullName evidence="8">WD40 repeat-like protein</fullName>
    </submittedName>
</protein>